<dbReference type="InterPro" id="IPR001509">
    <property type="entry name" value="Epimerase_deHydtase"/>
</dbReference>
<dbReference type="Proteomes" id="UP000198855">
    <property type="component" value="Unassembled WGS sequence"/>
</dbReference>
<evidence type="ECO:0000313" key="5">
    <source>
        <dbReference type="EMBL" id="SFF16658.1"/>
    </source>
</evidence>
<dbReference type="AlphaFoldDB" id="A0A1I2GHF5"/>
<proteinExistence type="inferred from homology"/>
<evidence type="ECO:0000313" key="6">
    <source>
        <dbReference type="Proteomes" id="UP000198855"/>
    </source>
</evidence>
<dbReference type="Pfam" id="PF01370">
    <property type="entry name" value="Epimerase"/>
    <property type="match status" value="1"/>
</dbReference>
<organism evidence="5 6">
    <name type="scientific">Paenibacillus catalpae</name>
    <dbReference type="NCBI Taxonomy" id="1045775"/>
    <lineage>
        <taxon>Bacteria</taxon>
        <taxon>Bacillati</taxon>
        <taxon>Bacillota</taxon>
        <taxon>Bacilli</taxon>
        <taxon>Bacillales</taxon>
        <taxon>Paenibacillaceae</taxon>
        <taxon>Paenibacillus</taxon>
    </lineage>
</organism>
<dbReference type="PANTHER" id="PTHR10366">
    <property type="entry name" value="NAD DEPENDENT EPIMERASE/DEHYDRATASE"/>
    <property type="match status" value="1"/>
</dbReference>
<dbReference type="FunFam" id="3.40.50.720:FF:000336">
    <property type="entry name" value="Aldehyde reductase"/>
    <property type="match status" value="1"/>
</dbReference>
<reference evidence="6" key="1">
    <citation type="submission" date="2016-10" db="EMBL/GenBank/DDBJ databases">
        <authorList>
            <person name="Varghese N."/>
            <person name="Submissions S."/>
        </authorList>
    </citation>
    <scope>NUCLEOTIDE SEQUENCE [LARGE SCALE GENOMIC DNA]</scope>
    <source>
        <strain evidence="6">CGMCC 1.10784</strain>
    </source>
</reference>
<dbReference type="PANTHER" id="PTHR10366:SF564">
    <property type="entry name" value="STEROL-4-ALPHA-CARBOXYLATE 3-DEHYDROGENASE, DECARBOXYLATING"/>
    <property type="match status" value="1"/>
</dbReference>
<keyword evidence="3" id="KW-0472">Membrane</keyword>
<dbReference type="OrthoDB" id="9778052at2"/>
<dbReference type="STRING" id="1045775.SAMN05216378_5233"/>
<evidence type="ECO:0000259" key="4">
    <source>
        <dbReference type="Pfam" id="PF01370"/>
    </source>
</evidence>
<keyword evidence="3" id="KW-1133">Transmembrane helix</keyword>
<evidence type="ECO:0000256" key="2">
    <source>
        <dbReference type="ARBA" id="ARBA00023445"/>
    </source>
</evidence>
<evidence type="ECO:0000256" key="1">
    <source>
        <dbReference type="ARBA" id="ARBA00023002"/>
    </source>
</evidence>
<comment type="similarity">
    <text evidence="2">Belongs to the NAD(P)-dependent epimerase/dehydratase family. Dihydroflavonol-4-reductase subfamily.</text>
</comment>
<protein>
    <submittedName>
        <fullName evidence="5">Dihydroflavonol-4-reductase</fullName>
    </submittedName>
</protein>
<dbReference type="EMBL" id="FOMT01000006">
    <property type="protein sequence ID" value="SFF16658.1"/>
    <property type="molecule type" value="Genomic_DNA"/>
</dbReference>
<sequence length="348" mass="38572">MAESNKPLVLVTGGSGFIAVHIMLKLLEQGYRVRTSLRTMSRQDEVRDMLRSGGVTRFEGLLFIQADLSNDHNWDEAVKGAEYVIHVASPTPNKVYKDENEMIQPARDGVLRVLRAARDAGVKRVVLTSAFGAIGVGHKNHKGPYTEKDWSNTDASIHPYQKSKTIAEKAAWEFIRQEGNGLELATVNPVGVMGPILGNDYSHSNSSVRQMLESNQKYVPKIYSDYVDVRDVADLHLLAMLRPEANGERFIASSAETLSMLDIANILRKHLGEDAKNVPKSELPNILVRAIAIFKPQLRMIATLLGQDMSTSNQKAKRLLGWTPRSAEEAIAATGKSMIKIIKEQKKS</sequence>
<keyword evidence="1" id="KW-0560">Oxidoreductase</keyword>
<accession>A0A1I2GHF5</accession>
<dbReference type="RefSeq" id="WP_091189372.1">
    <property type="nucleotide sequence ID" value="NZ_FOMT01000006.1"/>
</dbReference>
<dbReference type="InterPro" id="IPR036291">
    <property type="entry name" value="NAD(P)-bd_dom_sf"/>
</dbReference>
<feature type="transmembrane region" description="Helical" evidence="3">
    <location>
        <begin position="6"/>
        <end position="27"/>
    </location>
</feature>
<keyword evidence="3" id="KW-0812">Transmembrane</keyword>
<evidence type="ECO:0000256" key="3">
    <source>
        <dbReference type="SAM" id="Phobius"/>
    </source>
</evidence>
<gene>
    <name evidence="5" type="ORF">SAMN05216378_5233</name>
</gene>
<keyword evidence="6" id="KW-1185">Reference proteome</keyword>
<dbReference type="GO" id="GO:0016616">
    <property type="term" value="F:oxidoreductase activity, acting on the CH-OH group of donors, NAD or NADP as acceptor"/>
    <property type="evidence" value="ECO:0007669"/>
    <property type="project" value="TreeGrafter"/>
</dbReference>
<dbReference type="CDD" id="cd05227">
    <property type="entry name" value="AR_SDR_e"/>
    <property type="match status" value="1"/>
</dbReference>
<dbReference type="InterPro" id="IPR050425">
    <property type="entry name" value="NAD(P)_dehydrat-like"/>
</dbReference>
<feature type="domain" description="NAD-dependent epimerase/dehydratase" evidence="4">
    <location>
        <begin position="9"/>
        <end position="246"/>
    </location>
</feature>
<dbReference type="SUPFAM" id="SSF51735">
    <property type="entry name" value="NAD(P)-binding Rossmann-fold domains"/>
    <property type="match status" value="1"/>
</dbReference>
<dbReference type="Gene3D" id="3.40.50.720">
    <property type="entry name" value="NAD(P)-binding Rossmann-like Domain"/>
    <property type="match status" value="1"/>
</dbReference>
<name>A0A1I2GHF5_9BACL</name>